<accession>A0A3P3YID6</accession>
<dbReference type="EMBL" id="OVEO01000013">
    <property type="protein sequence ID" value="SPQ99951.1"/>
    <property type="molecule type" value="Genomic_DNA"/>
</dbReference>
<organism evidence="2 3">
    <name type="scientific">Plasmodiophora brassicae</name>
    <name type="common">Clubroot disease agent</name>
    <dbReference type="NCBI Taxonomy" id="37360"/>
    <lineage>
        <taxon>Eukaryota</taxon>
        <taxon>Sar</taxon>
        <taxon>Rhizaria</taxon>
        <taxon>Endomyxa</taxon>
        <taxon>Phytomyxea</taxon>
        <taxon>Plasmodiophorida</taxon>
        <taxon>Plasmodiophoridae</taxon>
        <taxon>Plasmodiophora</taxon>
    </lineage>
</organism>
<feature type="transmembrane region" description="Helical" evidence="1">
    <location>
        <begin position="141"/>
        <end position="166"/>
    </location>
</feature>
<protein>
    <submittedName>
        <fullName evidence="2">Uncharacterized protein</fullName>
    </submittedName>
</protein>
<evidence type="ECO:0000313" key="3">
    <source>
        <dbReference type="Proteomes" id="UP000290189"/>
    </source>
</evidence>
<feature type="transmembrane region" description="Helical" evidence="1">
    <location>
        <begin position="7"/>
        <end position="29"/>
    </location>
</feature>
<gene>
    <name evidence="2" type="ORF">PLBR_LOCUS7166</name>
</gene>
<keyword evidence="1" id="KW-0812">Transmembrane</keyword>
<feature type="transmembrane region" description="Helical" evidence="1">
    <location>
        <begin position="61"/>
        <end position="83"/>
    </location>
</feature>
<feature type="transmembrane region" description="Helical" evidence="1">
    <location>
        <begin position="95"/>
        <end position="117"/>
    </location>
</feature>
<proteinExistence type="predicted"/>
<name>A0A3P3YID6_PLABS</name>
<evidence type="ECO:0000256" key="1">
    <source>
        <dbReference type="SAM" id="Phobius"/>
    </source>
</evidence>
<keyword evidence="1" id="KW-0472">Membrane</keyword>
<keyword evidence="2" id="KW-0496">Mitochondrion</keyword>
<dbReference type="Proteomes" id="UP000290189">
    <property type="component" value="Unassembled WGS sequence"/>
</dbReference>
<evidence type="ECO:0000313" key="2">
    <source>
        <dbReference type="EMBL" id="SPQ99951.1"/>
    </source>
</evidence>
<geneLocation type="mitochondrion" evidence="2"/>
<reference evidence="2 3" key="1">
    <citation type="submission" date="2018-03" db="EMBL/GenBank/DDBJ databases">
        <authorList>
            <person name="Fogelqvist J."/>
        </authorList>
    </citation>
    <scope>NUCLEOTIDE SEQUENCE [LARGE SCALE GENOMIC DNA]</scope>
</reference>
<dbReference type="AlphaFoldDB" id="A0A3P3YID6"/>
<keyword evidence="1" id="KW-1133">Transmembrane helix</keyword>
<sequence>MSSMSRAVSWINAIDLVVQALSTLGYLFALRMFQDTLTDGAAKMNDRLFSAQLATTFASPAWTWIHVIPFLLLLTVVVHKILWRLLEQQMNKFDAVVFVFDSVCMTATFAWLLHWLFSQDLTQAATFIDSVQGSRASDALLVWRGSVVAMLVSFQLVVLAEFIYVYRTWAALRVQPIGGEFEALNTPLLEEPDQNAPPAGVV</sequence>